<evidence type="ECO:0000313" key="1">
    <source>
        <dbReference type="EMBL" id="KAI4385648.1"/>
    </source>
</evidence>
<reference evidence="2" key="1">
    <citation type="journal article" date="2023" name="Front. Plant Sci.">
        <title>Chromosomal-level genome assembly of Melastoma candidum provides insights into trichome evolution.</title>
        <authorList>
            <person name="Zhong Y."/>
            <person name="Wu W."/>
            <person name="Sun C."/>
            <person name="Zou P."/>
            <person name="Liu Y."/>
            <person name="Dai S."/>
            <person name="Zhou R."/>
        </authorList>
    </citation>
    <scope>NUCLEOTIDE SEQUENCE [LARGE SCALE GENOMIC DNA]</scope>
</reference>
<proteinExistence type="predicted"/>
<dbReference type="Proteomes" id="UP001057402">
    <property type="component" value="Chromosome 2"/>
</dbReference>
<dbReference type="EMBL" id="CM042881">
    <property type="protein sequence ID" value="KAI4385648.1"/>
    <property type="molecule type" value="Genomic_DNA"/>
</dbReference>
<keyword evidence="2" id="KW-1185">Reference proteome</keyword>
<gene>
    <name evidence="1" type="ORF">MLD38_003644</name>
</gene>
<comment type="caution">
    <text evidence="1">The sequence shown here is derived from an EMBL/GenBank/DDBJ whole genome shotgun (WGS) entry which is preliminary data.</text>
</comment>
<name>A0ACB9S2Y4_9MYRT</name>
<sequence>MVLDRVVCPAGKQPRYGSPLIAVDTVGLGDDRILCRGKRAVLHYGAELVAPPETAGFPRTTRDTSTNEGPVAGAVLLYQNLEGGVLLRAPRSLHPITAVGGHDSGPKLEPENLSDKTRRDKTDLGGGDGWWGWVRGTGGIKESEGTLKHLQAFPDVEDWFIQHPAPPSDKLILVLAMPRSSCHSSMNLLSPTPETCLALSPHISQNLDQESNNDEELSVAGIRKCHLSAWRHKGDSVRTTKDQHWGMRQKTNVRLYTELKLIIKEIIHDDELNIESIIEGWTDSTCHGGDETCPKTGKHLQRKQLLQFDKSHRPAFYCAWPKKSHVVGPRHPFRMDPNLDYDVDSDEEWEEDDPGENLSDYNEADEQMLEDCSKVDEEESEDFAFVPDCYLSEDKGVQVDNLDLAEHASSSSQHIDNRALLEVFHQ</sequence>
<evidence type="ECO:0000313" key="2">
    <source>
        <dbReference type="Proteomes" id="UP001057402"/>
    </source>
</evidence>
<accession>A0ACB9S2Y4</accession>
<organism evidence="1 2">
    <name type="scientific">Melastoma candidum</name>
    <dbReference type="NCBI Taxonomy" id="119954"/>
    <lineage>
        <taxon>Eukaryota</taxon>
        <taxon>Viridiplantae</taxon>
        <taxon>Streptophyta</taxon>
        <taxon>Embryophyta</taxon>
        <taxon>Tracheophyta</taxon>
        <taxon>Spermatophyta</taxon>
        <taxon>Magnoliopsida</taxon>
        <taxon>eudicotyledons</taxon>
        <taxon>Gunneridae</taxon>
        <taxon>Pentapetalae</taxon>
        <taxon>rosids</taxon>
        <taxon>malvids</taxon>
        <taxon>Myrtales</taxon>
        <taxon>Melastomataceae</taxon>
        <taxon>Melastomatoideae</taxon>
        <taxon>Melastomateae</taxon>
        <taxon>Melastoma</taxon>
    </lineage>
</organism>
<protein>
    <submittedName>
        <fullName evidence="1">Uncharacterized protein</fullName>
    </submittedName>
</protein>